<dbReference type="RefSeq" id="WP_025413692.1">
    <property type="nucleotide sequence ID" value="NZ_CP007129.1"/>
</dbReference>
<dbReference type="InParanoid" id="W0RRY1"/>
<organism evidence="2 3">
    <name type="scientific">Gemmatirosa kalamazoonensis</name>
    <dbReference type="NCBI Taxonomy" id="861299"/>
    <lineage>
        <taxon>Bacteria</taxon>
        <taxon>Pseudomonadati</taxon>
        <taxon>Gemmatimonadota</taxon>
        <taxon>Gemmatimonadia</taxon>
        <taxon>Gemmatimonadales</taxon>
        <taxon>Gemmatimonadaceae</taxon>
        <taxon>Gemmatirosa</taxon>
    </lineage>
</organism>
<keyword evidence="3" id="KW-1185">Reference proteome</keyword>
<dbReference type="HOGENOM" id="CLU_079058_0_0_0"/>
<reference evidence="2 3" key="1">
    <citation type="journal article" date="2014" name="Genome Announc.">
        <title>Genome Sequence and Methylome of Soil Bacterium Gemmatirosa kalamazoonensis KBS708T, a Member of the Rarely Cultivated Gemmatimonadetes Phylum.</title>
        <authorList>
            <person name="Debruyn J.M."/>
            <person name="Radosevich M."/>
            <person name="Wommack K.E."/>
            <person name="Polson S.W."/>
            <person name="Hauser L.J."/>
            <person name="Fawaz M.N."/>
            <person name="Korlach J."/>
            <person name="Tsai Y.C."/>
        </authorList>
    </citation>
    <scope>NUCLEOTIDE SEQUENCE [LARGE SCALE GENOMIC DNA]</scope>
    <source>
        <strain evidence="2 3">KBS708</strain>
        <plasmid evidence="3">Plasmid 1</plasmid>
    </source>
</reference>
<dbReference type="PATRIC" id="fig|861299.3.peg.4864"/>
<keyword evidence="2" id="KW-0614">Plasmid</keyword>
<evidence type="ECO:0000313" key="2">
    <source>
        <dbReference type="EMBL" id="AHG92348.1"/>
    </source>
</evidence>
<evidence type="ECO:0000313" key="3">
    <source>
        <dbReference type="Proteomes" id="UP000019151"/>
    </source>
</evidence>
<gene>
    <name evidence="2" type="ORF">J421_4813</name>
</gene>
<dbReference type="OrthoDB" id="9784302at2"/>
<dbReference type="InterPro" id="IPR018634">
    <property type="entry name" value="ChrB_C"/>
</dbReference>
<dbReference type="KEGG" id="gba:J421_4813"/>
<dbReference type="Pfam" id="PF09828">
    <property type="entry name" value="ChrB_C"/>
    <property type="match status" value="1"/>
</dbReference>
<sequence>MADTPRWLLLVTHLPPKPDYLRVKLRRRIQRIGALPLKGSVYVLPLRDGTTEDLMWLRAELLADGADAVVFAATPLAGVTDAQLAALFGDADAAEPTAEEPRDERATGRTWVTRAGVFVDRIASAWLVRRFIDPEARFAFTSDARYAPRPGEVRFDMFQGEYTHEGDRCTFETLLARFDLDAPALRAIGEIVHDVDMRDGKFERPEAAGVEAVLAGLVHEEADDARRIERGAAVFDALYARLGGADR</sequence>
<name>W0RRY1_9BACT</name>
<dbReference type="Proteomes" id="UP000019151">
    <property type="component" value="Plasmid 1"/>
</dbReference>
<accession>W0RRY1</accession>
<dbReference type="AlphaFoldDB" id="W0RRY1"/>
<proteinExistence type="predicted"/>
<geneLocation type="plasmid" evidence="2 3">
    <name>1</name>
</geneLocation>
<protein>
    <submittedName>
        <fullName evidence="2">Chromate resistance exported protein</fullName>
    </submittedName>
</protein>
<dbReference type="EMBL" id="CP007129">
    <property type="protein sequence ID" value="AHG92348.1"/>
    <property type="molecule type" value="Genomic_DNA"/>
</dbReference>
<evidence type="ECO:0000259" key="1">
    <source>
        <dbReference type="Pfam" id="PF09828"/>
    </source>
</evidence>
<feature type="domain" description="ChrB C-terminal" evidence="1">
    <location>
        <begin position="111"/>
        <end position="240"/>
    </location>
</feature>